<comment type="caution">
    <text evidence="1">The sequence shown here is derived from an EMBL/GenBank/DDBJ whole genome shotgun (WGS) entry which is preliminary data.</text>
</comment>
<dbReference type="AlphaFoldDB" id="A0A0F9GBV1"/>
<gene>
    <name evidence="1" type="ORF">LCGC14_1846720</name>
</gene>
<organism evidence="1">
    <name type="scientific">marine sediment metagenome</name>
    <dbReference type="NCBI Taxonomy" id="412755"/>
    <lineage>
        <taxon>unclassified sequences</taxon>
        <taxon>metagenomes</taxon>
        <taxon>ecological metagenomes</taxon>
    </lineage>
</organism>
<reference evidence="1" key="1">
    <citation type="journal article" date="2015" name="Nature">
        <title>Complex archaea that bridge the gap between prokaryotes and eukaryotes.</title>
        <authorList>
            <person name="Spang A."/>
            <person name="Saw J.H."/>
            <person name="Jorgensen S.L."/>
            <person name="Zaremba-Niedzwiedzka K."/>
            <person name="Martijn J."/>
            <person name="Lind A.E."/>
            <person name="van Eijk R."/>
            <person name="Schleper C."/>
            <person name="Guy L."/>
            <person name="Ettema T.J."/>
        </authorList>
    </citation>
    <scope>NUCLEOTIDE SEQUENCE</scope>
</reference>
<accession>A0A0F9GBV1</accession>
<protein>
    <submittedName>
        <fullName evidence="1">Uncharacterized protein</fullName>
    </submittedName>
</protein>
<evidence type="ECO:0000313" key="1">
    <source>
        <dbReference type="EMBL" id="KKL96213.1"/>
    </source>
</evidence>
<sequence>MEEKKIKLNEEVLTEDEFDKKKKELEQKKGVKVVEKGDGSFKTRIQG</sequence>
<dbReference type="EMBL" id="LAZR01018490">
    <property type="protein sequence ID" value="KKL96213.1"/>
    <property type="molecule type" value="Genomic_DNA"/>
</dbReference>
<proteinExistence type="predicted"/>
<name>A0A0F9GBV1_9ZZZZ</name>